<name>A0A382V4U0_9ZZZZ</name>
<dbReference type="AlphaFoldDB" id="A0A382V4U0"/>
<protein>
    <recommendedName>
        <fullName evidence="2">AMP-dependent synthetase/ligase domain-containing protein</fullName>
    </recommendedName>
</protein>
<sequence>MAMASPEYLEAADGLRPELGIVSQYVSVGAGNSPAWTGFDSWVNAHPGSDSGEYIEGGDDVIQMYTSSTIGHPKGVVLTHDSLTANIARPSLKSSCPRPPGAGCRVSLSYSGVLYFVHRRDPTQLKL</sequence>
<gene>
    <name evidence="1" type="ORF">METZ01_LOCUS393775</name>
</gene>
<reference evidence="1" key="1">
    <citation type="submission" date="2018-05" db="EMBL/GenBank/DDBJ databases">
        <authorList>
            <person name="Lanie J.A."/>
            <person name="Ng W.-L."/>
            <person name="Kazmierczak K.M."/>
            <person name="Andrzejewski T.M."/>
            <person name="Davidsen T.M."/>
            <person name="Wayne K.J."/>
            <person name="Tettelin H."/>
            <person name="Glass J.I."/>
            <person name="Rusch D."/>
            <person name="Podicherti R."/>
            <person name="Tsui H.-C.T."/>
            <person name="Winkler M.E."/>
        </authorList>
    </citation>
    <scope>NUCLEOTIDE SEQUENCE</scope>
</reference>
<dbReference type="EMBL" id="UINC01148814">
    <property type="protein sequence ID" value="SVD40921.1"/>
    <property type="molecule type" value="Genomic_DNA"/>
</dbReference>
<dbReference type="Gene3D" id="3.40.50.12780">
    <property type="entry name" value="N-terminal domain of ligase-like"/>
    <property type="match status" value="1"/>
</dbReference>
<dbReference type="InterPro" id="IPR042099">
    <property type="entry name" value="ANL_N_sf"/>
</dbReference>
<evidence type="ECO:0000313" key="1">
    <source>
        <dbReference type="EMBL" id="SVD40921.1"/>
    </source>
</evidence>
<accession>A0A382V4U0</accession>
<organism evidence="1">
    <name type="scientific">marine metagenome</name>
    <dbReference type="NCBI Taxonomy" id="408172"/>
    <lineage>
        <taxon>unclassified sequences</taxon>
        <taxon>metagenomes</taxon>
        <taxon>ecological metagenomes</taxon>
    </lineage>
</organism>
<evidence type="ECO:0008006" key="2">
    <source>
        <dbReference type="Google" id="ProtNLM"/>
    </source>
</evidence>
<proteinExistence type="predicted"/>
<dbReference type="SUPFAM" id="SSF56801">
    <property type="entry name" value="Acetyl-CoA synthetase-like"/>
    <property type="match status" value="1"/>
</dbReference>